<protein>
    <submittedName>
        <fullName evidence="4">CCHC-type domain-containing protein</fullName>
    </submittedName>
</protein>
<evidence type="ECO:0000313" key="2">
    <source>
        <dbReference type="EMBL" id="VDP07073.1"/>
    </source>
</evidence>
<gene>
    <name evidence="2" type="ORF">SCUD_LOCUS6746</name>
</gene>
<dbReference type="Proteomes" id="UP000279833">
    <property type="component" value="Unassembled WGS sequence"/>
</dbReference>
<reference evidence="4" key="1">
    <citation type="submission" date="2016-06" db="UniProtKB">
        <authorList>
            <consortium name="WormBaseParasite"/>
        </authorList>
    </citation>
    <scope>IDENTIFICATION</scope>
</reference>
<feature type="compositionally biased region" description="Basic and acidic residues" evidence="1">
    <location>
        <begin position="1"/>
        <end position="14"/>
    </location>
</feature>
<proteinExistence type="predicted"/>
<reference evidence="2 3" key="2">
    <citation type="submission" date="2018-11" db="EMBL/GenBank/DDBJ databases">
        <authorList>
            <consortium name="Pathogen Informatics"/>
        </authorList>
    </citation>
    <scope>NUCLEOTIDE SEQUENCE [LARGE SCALE GENOMIC DNA]</scope>
    <source>
        <strain evidence="2">Dakar</strain>
        <strain evidence="3">Dakar, Senegal</strain>
    </source>
</reference>
<dbReference type="WBParaSite" id="SCUD_0000674601-mRNA-1">
    <property type="protein sequence ID" value="SCUD_0000674601-mRNA-1"/>
    <property type="gene ID" value="SCUD_0000674601"/>
</dbReference>
<accession>A0A183JVK1</accession>
<evidence type="ECO:0000313" key="3">
    <source>
        <dbReference type="Proteomes" id="UP000279833"/>
    </source>
</evidence>
<keyword evidence="3" id="KW-1185">Reference proteome</keyword>
<evidence type="ECO:0000256" key="1">
    <source>
        <dbReference type="SAM" id="MobiDB-lite"/>
    </source>
</evidence>
<organism evidence="4">
    <name type="scientific">Schistosoma curassoni</name>
    <dbReference type="NCBI Taxonomy" id="6186"/>
    <lineage>
        <taxon>Eukaryota</taxon>
        <taxon>Metazoa</taxon>
        <taxon>Spiralia</taxon>
        <taxon>Lophotrochozoa</taxon>
        <taxon>Platyhelminthes</taxon>
        <taxon>Trematoda</taxon>
        <taxon>Digenea</taxon>
        <taxon>Strigeidida</taxon>
        <taxon>Schistosomatoidea</taxon>
        <taxon>Schistosomatidae</taxon>
        <taxon>Schistosoma</taxon>
    </lineage>
</organism>
<sequence length="42" mass="4884">MRLIRDNPRSRKNMDSNPPGSREAGHRVDRRFGKCLSCGKFH</sequence>
<dbReference type="EMBL" id="UZAK01016686">
    <property type="protein sequence ID" value="VDP07073.1"/>
    <property type="molecule type" value="Genomic_DNA"/>
</dbReference>
<dbReference type="AlphaFoldDB" id="A0A183JVK1"/>
<name>A0A183JVK1_9TREM</name>
<feature type="region of interest" description="Disordered" evidence="1">
    <location>
        <begin position="1"/>
        <end position="29"/>
    </location>
</feature>
<evidence type="ECO:0000313" key="4">
    <source>
        <dbReference type="WBParaSite" id="SCUD_0000674601-mRNA-1"/>
    </source>
</evidence>